<proteinExistence type="predicted"/>
<dbReference type="EMBL" id="JAWWNJ010000022">
    <property type="protein sequence ID" value="KAK7033793.1"/>
    <property type="molecule type" value="Genomic_DNA"/>
</dbReference>
<dbReference type="AlphaFoldDB" id="A0AAW0C5W3"/>
<evidence type="ECO:0000313" key="1">
    <source>
        <dbReference type="EMBL" id="KAK7033793.1"/>
    </source>
</evidence>
<gene>
    <name evidence="1" type="ORF">R3P38DRAFT_2772755</name>
</gene>
<accession>A0AAW0C5W3</accession>
<keyword evidence="2" id="KW-1185">Reference proteome</keyword>
<reference evidence="1 2" key="1">
    <citation type="journal article" date="2024" name="J Genomics">
        <title>Draft genome sequencing and assembly of Favolaschia claudopus CIRM-BRFM 2984 isolated from oak limbs.</title>
        <authorList>
            <person name="Navarro D."/>
            <person name="Drula E."/>
            <person name="Chaduli D."/>
            <person name="Cazenave R."/>
            <person name="Ahrendt S."/>
            <person name="Wang J."/>
            <person name="Lipzen A."/>
            <person name="Daum C."/>
            <person name="Barry K."/>
            <person name="Grigoriev I.V."/>
            <person name="Favel A."/>
            <person name="Rosso M.N."/>
            <person name="Martin F."/>
        </authorList>
    </citation>
    <scope>NUCLEOTIDE SEQUENCE [LARGE SCALE GENOMIC DNA]</scope>
    <source>
        <strain evidence="1 2">CIRM-BRFM 2984</strain>
    </source>
</reference>
<sequence>MTIDVEASEERNITSNSLQGCLLMIFCGFDEESIWKVNKSKISRRRQPKTSKFRQVTLVTVVEGRIKVHELGEGGQIDTPMLLGSVQLWTKADNASPCPSTFSFSVTLPRSFKSEGKTYPLPPSHSAQLKGVPGFDAGINVGDSSSVPSLSNPSSTVLDQCGNSLSTPFIYYPRTSPVHSLPAPLEWAKKGFTEQVGWKAYTYVIKTYPKSGLANIIVKLYVPASRAFWVSDSIPFHISFESESDKTITEFQPFGPADSPLRMFAEPWFTTPRQIYGAPIASAKAYLGQGHTDGATWLSFSGHIPIEPVKVTGFSLRHFSVTDGFVLTVTPPDVTKSPFIGIRETIAVRLATDPWLE</sequence>
<protein>
    <submittedName>
        <fullName evidence="1">Uncharacterized protein</fullName>
    </submittedName>
</protein>
<dbReference type="Proteomes" id="UP001362999">
    <property type="component" value="Unassembled WGS sequence"/>
</dbReference>
<evidence type="ECO:0000313" key="2">
    <source>
        <dbReference type="Proteomes" id="UP001362999"/>
    </source>
</evidence>
<organism evidence="1 2">
    <name type="scientific">Favolaschia claudopus</name>
    <dbReference type="NCBI Taxonomy" id="2862362"/>
    <lineage>
        <taxon>Eukaryota</taxon>
        <taxon>Fungi</taxon>
        <taxon>Dikarya</taxon>
        <taxon>Basidiomycota</taxon>
        <taxon>Agaricomycotina</taxon>
        <taxon>Agaricomycetes</taxon>
        <taxon>Agaricomycetidae</taxon>
        <taxon>Agaricales</taxon>
        <taxon>Marasmiineae</taxon>
        <taxon>Mycenaceae</taxon>
        <taxon>Favolaschia</taxon>
    </lineage>
</organism>
<name>A0AAW0C5W3_9AGAR</name>
<comment type="caution">
    <text evidence="1">The sequence shown here is derived from an EMBL/GenBank/DDBJ whole genome shotgun (WGS) entry which is preliminary data.</text>
</comment>